<reference evidence="6" key="1">
    <citation type="journal article" date="2013" name="Stand. Genomic Sci.">
        <title>Genome sequence of the thermophilic fresh-water bacterium Spirochaeta caldaria type strain (H1(T)), reclassification of Spirochaeta caldaria, Spirochaeta stenostrepta, and Spirochaeta zuelzerae in the genus Treponema as Treponema caldaria comb. nov., Treponema stenostrepta comb. nov., and Treponema zuelzerae comb. nov., and emendation of the genus Treponema.</title>
        <authorList>
            <person name="Abt B."/>
            <person name="Goker M."/>
            <person name="Scheuner C."/>
            <person name="Han C."/>
            <person name="Lu M."/>
            <person name="Misra M."/>
            <person name="Lapidus A."/>
            <person name="Nolan M."/>
            <person name="Lucas S."/>
            <person name="Hammon N."/>
            <person name="Deshpande S."/>
            <person name="Cheng J.F."/>
            <person name="Tapia R."/>
            <person name="Goodwin L.A."/>
            <person name="Pitluck S."/>
            <person name="Liolios K."/>
            <person name="Pagani I."/>
            <person name="Ivanova N."/>
            <person name="Mavromatis K."/>
            <person name="Mikhailova N."/>
            <person name="Huntemann M."/>
            <person name="Pati A."/>
            <person name="Chen A."/>
            <person name="Palaniappan K."/>
            <person name="Land M."/>
            <person name="Hauser L."/>
            <person name="Jeffries C.D."/>
            <person name="Rohde M."/>
            <person name="Spring S."/>
            <person name="Gronow S."/>
            <person name="Detter J.C."/>
            <person name="Bristow J."/>
            <person name="Eisen J.A."/>
            <person name="Markowitz V."/>
            <person name="Hugenholtz P."/>
            <person name="Kyrpides N.C."/>
            <person name="Woyke T."/>
            <person name="Klenk H.P."/>
        </authorList>
    </citation>
    <scope>NUCLEOTIDE SEQUENCE</scope>
    <source>
        <strain evidence="6">ATCC 51460 / DSM 7334 / H1</strain>
    </source>
</reference>
<keyword evidence="3" id="KW-0812">Transmembrane</keyword>
<dbReference type="eggNOG" id="COG0840">
    <property type="taxonomic scope" value="Bacteria"/>
</dbReference>
<evidence type="ECO:0000313" key="6">
    <source>
        <dbReference type="Proteomes" id="UP000000503"/>
    </source>
</evidence>
<dbReference type="OrthoDB" id="362769at2"/>
<dbReference type="Gene3D" id="1.10.287.950">
    <property type="entry name" value="Methyl-accepting chemotaxis protein"/>
    <property type="match status" value="1"/>
</dbReference>
<evidence type="ECO:0000256" key="1">
    <source>
        <dbReference type="ARBA" id="ARBA00023224"/>
    </source>
</evidence>
<evidence type="ECO:0000256" key="3">
    <source>
        <dbReference type="SAM" id="Phobius"/>
    </source>
</evidence>
<keyword evidence="3" id="KW-1133">Transmembrane helix</keyword>
<name>F8F474_GRAC1</name>
<dbReference type="SMART" id="SM00283">
    <property type="entry name" value="MA"/>
    <property type="match status" value="1"/>
</dbReference>
<dbReference type="PROSITE" id="PS50111">
    <property type="entry name" value="CHEMOTAXIS_TRANSDUC_2"/>
    <property type="match status" value="1"/>
</dbReference>
<dbReference type="SUPFAM" id="SSF58104">
    <property type="entry name" value="Methyl-accepting chemotaxis protein (MCP) signaling domain"/>
    <property type="match status" value="1"/>
</dbReference>
<dbReference type="AlphaFoldDB" id="F8F474"/>
<dbReference type="KEGG" id="scd:Spica_2412"/>
<feature type="transmembrane region" description="Helical" evidence="3">
    <location>
        <begin position="184"/>
        <end position="208"/>
    </location>
</feature>
<dbReference type="EMBL" id="CP002868">
    <property type="protein sequence ID" value="AEJ20521.1"/>
    <property type="molecule type" value="Genomic_DNA"/>
</dbReference>
<dbReference type="PANTHER" id="PTHR32089:SF112">
    <property type="entry name" value="LYSOZYME-LIKE PROTEIN-RELATED"/>
    <property type="match status" value="1"/>
</dbReference>
<organism evidence="5 6">
    <name type="scientific">Gracilinema caldarium (strain ATCC 51460 / DSM 7334 / H1)</name>
    <name type="common">Treponema caldarium</name>
    <dbReference type="NCBI Taxonomy" id="744872"/>
    <lineage>
        <taxon>Bacteria</taxon>
        <taxon>Pseudomonadati</taxon>
        <taxon>Spirochaetota</taxon>
        <taxon>Spirochaetia</taxon>
        <taxon>Spirochaetales</taxon>
        <taxon>Breznakiellaceae</taxon>
        <taxon>Gracilinema</taxon>
    </lineage>
</organism>
<protein>
    <submittedName>
        <fullName evidence="5">Methyl-accepting chemotaxis sensory transducer</fullName>
    </submittedName>
</protein>
<keyword evidence="1 2" id="KW-0807">Transducer</keyword>
<dbReference type="Proteomes" id="UP000000503">
    <property type="component" value="Chromosome"/>
</dbReference>
<evidence type="ECO:0000313" key="5">
    <source>
        <dbReference type="EMBL" id="AEJ20521.1"/>
    </source>
</evidence>
<evidence type="ECO:0000259" key="4">
    <source>
        <dbReference type="PROSITE" id="PS50111"/>
    </source>
</evidence>
<keyword evidence="3" id="KW-0472">Membrane</keyword>
<proteinExistence type="predicted"/>
<dbReference type="InterPro" id="IPR004089">
    <property type="entry name" value="MCPsignal_dom"/>
</dbReference>
<keyword evidence="6" id="KW-1185">Reference proteome</keyword>
<dbReference type="GO" id="GO:0016020">
    <property type="term" value="C:membrane"/>
    <property type="evidence" value="ECO:0007669"/>
    <property type="project" value="InterPro"/>
</dbReference>
<gene>
    <name evidence="5" type="ordered locus">Spica_2412</name>
</gene>
<sequence>MKFSFNNRTLFQKLLCIPVLIVVVFSIITGFFFFNQRQIQLTMKYFNNSLNYYEKSLEFTTLLTSSFERMLLAAQYYTSGIHSEQKTIQEIDAIKKSLKDLQNTFVIFKDILSDELYQKTQHAITVYLEFSQYYLDSILIEASVVAGYLPSLHESFVVLEDIITESNDRIEEDFNKTKVDLTNLLTTFATFLIFIMLLSAVIFFSLSFSISNAIVKRMIQILTFMKDLSAGNLTSDIQDPYKDEIGNIIRLCHDVRSYLTTMVKNIEQVIISNRNVVEQLSHQSSEFTSAIEEMRSQTDIMNKNTGLLHEEIDSASKATEEIKKEIDDIVKTIKQQFSLNQQVTDFISLFIDDIYAISQLTNEKIHITRELIAKTTTAEEVVNDYHILMDEMKKSTEAISEMISIINNVAEQTNLLALNAAIEAAHAGEAGKGFAVVADEIKKLSELTKERVDTAGMSLRDLIEKIHRGSDYSTDTQHIIGEILNGIKTVAASVEEIGTVMNTTNEKNIQIKEMVTQLKEITSNINNASKTIDARTNLINISIEKVRNLSLEHKSGIGEITIGIQQIFELTPTLTALSKTNQDNNLILEKEIKEFTIQ</sequence>
<dbReference type="STRING" id="744872.Spica_2412"/>
<dbReference type="RefSeq" id="WP_013969802.1">
    <property type="nucleotide sequence ID" value="NC_015732.1"/>
</dbReference>
<feature type="domain" description="Methyl-accepting transducer" evidence="4">
    <location>
        <begin position="283"/>
        <end position="533"/>
    </location>
</feature>
<feature type="transmembrane region" description="Helical" evidence="3">
    <location>
        <begin position="12"/>
        <end position="34"/>
    </location>
</feature>
<accession>F8F474</accession>
<evidence type="ECO:0000256" key="2">
    <source>
        <dbReference type="PROSITE-ProRule" id="PRU00284"/>
    </source>
</evidence>
<dbReference type="PANTHER" id="PTHR32089">
    <property type="entry name" value="METHYL-ACCEPTING CHEMOTAXIS PROTEIN MCPB"/>
    <property type="match status" value="1"/>
</dbReference>
<dbReference type="HOGENOM" id="CLU_000445_107_18_12"/>
<dbReference type="Pfam" id="PF00015">
    <property type="entry name" value="MCPsignal"/>
    <property type="match status" value="1"/>
</dbReference>
<dbReference type="GO" id="GO:0007165">
    <property type="term" value="P:signal transduction"/>
    <property type="evidence" value="ECO:0007669"/>
    <property type="project" value="UniProtKB-KW"/>
</dbReference>